<organism evidence="2 3">
    <name type="scientific">Malus baccata</name>
    <name type="common">Siberian crab apple</name>
    <name type="synonym">Pyrus baccata</name>
    <dbReference type="NCBI Taxonomy" id="106549"/>
    <lineage>
        <taxon>Eukaryota</taxon>
        <taxon>Viridiplantae</taxon>
        <taxon>Streptophyta</taxon>
        <taxon>Embryophyta</taxon>
        <taxon>Tracheophyta</taxon>
        <taxon>Spermatophyta</taxon>
        <taxon>Magnoliopsida</taxon>
        <taxon>eudicotyledons</taxon>
        <taxon>Gunneridae</taxon>
        <taxon>Pentapetalae</taxon>
        <taxon>rosids</taxon>
        <taxon>fabids</taxon>
        <taxon>Rosales</taxon>
        <taxon>Rosaceae</taxon>
        <taxon>Amygdaloideae</taxon>
        <taxon>Maleae</taxon>
        <taxon>Malus</taxon>
    </lineage>
</organism>
<accession>A0A540N4C2</accession>
<dbReference type="AlphaFoldDB" id="A0A540N4C2"/>
<comment type="caution">
    <text evidence="2">The sequence shown here is derived from an EMBL/GenBank/DDBJ whole genome shotgun (WGS) entry which is preliminary data.</text>
</comment>
<name>A0A540N4C2_MALBA</name>
<reference evidence="2 3" key="1">
    <citation type="journal article" date="2019" name="G3 (Bethesda)">
        <title>Sequencing of a Wild Apple (Malus baccata) Genome Unravels the Differences Between Cultivated and Wild Apple Species Regarding Disease Resistance and Cold Tolerance.</title>
        <authorList>
            <person name="Chen X."/>
        </authorList>
    </citation>
    <scope>NUCLEOTIDE SEQUENCE [LARGE SCALE GENOMIC DNA]</scope>
    <source>
        <strain evidence="3">cv. Shandingzi</strain>
        <tissue evidence="2">Leaves</tissue>
    </source>
</reference>
<keyword evidence="1" id="KW-0472">Membrane</keyword>
<keyword evidence="1" id="KW-0812">Transmembrane</keyword>
<evidence type="ECO:0000313" key="2">
    <source>
        <dbReference type="EMBL" id="TQE05908.1"/>
    </source>
</evidence>
<evidence type="ECO:0000256" key="1">
    <source>
        <dbReference type="SAM" id="Phobius"/>
    </source>
</evidence>
<evidence type="ECO:0000313" key="3">
    <source>
        <dbReference type="Proteomes" id="UP000315295"/>
    </source>
</evidence>
<dbReference type="Proteomes" id="UP000315295">
    <property type="component" value="Unassembled WGS sequence"/>
</dbReference>
<sequence length="57" mass="6241">MMAALMAPWKLLPRPIGILSVSRLLVMVAYVVIGDRELKTPAEAETVHAMDKMKGSC</sequence>
<feature type="transmembrane region" description="Helical" evidence="1">
    <location>
        <begin position="12"/>
        <end position="33"/>
    </location>
</feature>
<gene>
    <name evidence="2" type="ORF">C1H46_008432</name>
</gene>
<protein>
    <submittedName>
        <fullName evidence="2">Uncharacterized protein</fullName>
    </submittedName>
</protein>
<keyword evidence="3" id="KW-1185">Reference proteome</keyword>
<keyword evidence="1" id="KW-1133">Transmembrane helix</keyword>
<dbReference type="EMBL" id="VIEB01000113">
    <property type="protein sequence ID" value="TQE05908.1"/>
    <property type="molecule type" value="Genomic_DNA"/>
</dbReference>
<proteinExistence type="predicted"/>